<feature type="domain" description="NADP-dependent oxidoreductase" evidence="2">
    <location>
        <begin position="44"/>
        <end position="276"/>
    </location>
</feature>
<evidence type="ECO:0000313" key="4">
    <source>
        <dbReference type="Proteomes" id="UP001527925"/>
    </source>
</evidence>
<reference evidence="3 4" key="1">
    <citation type="submission" date="2023-09" db="EMBL/GenBank/DDBJ databases">
        <title>Pangenome analysis of Batrachochytrium dendrobatidis and related Chytrids.</title>
        <authorList>
            <person name="Yacoub M.N."/>
            <person name="Stajich J.E."/>
            <person name="James T.Y."/>
        </authorList>
    </citation>
    <scope>NUCLEOTIDE SEQUENCE [LARGE SCALE GENOMIC DNA]</scope>
    <source>
        <strain evidence="3 4">JEL0888</strain>
    </source>
</reference>
<dbReference type="Proteomes" id="UP001527925">
    <property type="component" value="Unassembled WGS sequence"/>
</dbReference>
<dbReference type="InterPro" id="IPR036812">
    <property type="entry name" value="NAD(P)_OxRdtase_dom_sf"/>
</dbReference>
<dbReference type="PANTHER" id="PTHR43312">
    <property type="entry name" value="D-THREO-ALDOSE 1-DEHYDROGENASE"/>
    <property type="match status" value="1"/>
</dbReference>
<dbReference type="SUPFAM" id="SSF51430">
    <property type="entry name" value="NAD(P)-linked oxidoreductase"/>
    <property type="match status" value="1"/>
</dbReference>
<evidence type="ECO:0000256" key="1">
    <source>
        <dbReference type="SAM" id="MobiDB-lite"/>
    </source>
</evidence>
<dbReference type="InterPro" id="IPR023210">
    <property type="entry name" value="NADP_OxRdtase_dom"/>
</dbReference>
<dbReference type="CDD" id="cd19099">
    <property type="entry name" value="AKR_unchar"/>
    <property type="match status" value="1"/>
</dbReference>
<comment type="caution">
    <text evidence="3">The sequence shown here is derived from an EMBL/GenBank/DDBJ whole genome shotgun (WGS) entry which is preliminary data.</text>
</comment>
<dbReference type="Gene3D" id="3.20.20.100">
    <property type="entry name" value="NADP-dependent oxidoreductase domain"/>
    <property type="match status" value="1"/>
</dbReference>
<name>A0ABR4MZK5_9FUNG</name>
<dbReference type="PANTHER" id="PTHR43312:SF1">
    <property type="entry name" value="NADP-DEPENDENT OXIDOREDUCTASE DOMAIN-CONTAINING PROTEIN"/>
    <property type="match status" value="1"/>
</dbReference>
<sequence length="501" mass="54490">MSSSTPQPTVPGAATPRATQELRRRFPALPYATVPRTDLAVSHIGIGTYRVRPETEQHREALLAAFRAGVNLVDTSAHFGGGMSELLIGDAIREATTTGILSREELVVASKAGFVMGHPIKKHSGHAEISEGVGHCISPSFLESEISGSLERLGLESLDVFLINCPERMLHAKNTHVSKQQLYDMLGQAFQALENEVARGRIGSYGVASNSMHVPASPEHISIAHILEVATPNMSTIQIPFNLFERDAMMEGYDGAPSLLETCMEKDLFVMVQRPLFSIWHGQVRLLASKPDLRIEDEPQVTAALSDRFQAATQLELELAGLLGSSEADTALVAKFVWAQVLAENLTRLTENGFAAEHYFTKEMIPAIEADLVLLDKHAKEHAQAEGQTILEAWGSSYRDELRALMDSIILMCQMRALQANMDLNGVLTALAPRALDRDAALATNVLRVGLSAMRHVAPASSILVGMRTPDYVARAFSAASQPQLDEATLQALFDSPALQQ</sequence>
<proteinExistence type="predicted"/>
<evidence type="ECO:0000259" key="2">
    <source>
        <dbReference type="Pfam" id="PF00248"/>
    </source>
</evidence>
<gene>
    <name evidence="3" type="ORF">HK105_207793</name>
</gene>
<organism evidence="3 4">
    <name type="scientific">Polyrhizophydium stewartii</name>
    <dbReference type="NCBI Taxonomy" id="2732419"/>
    <lineage>
        <taxon>Eukaryota</taxon>
        <taxon>Fungi</taxon>
        <taxon>Fungi incertae sedis</taxon>
        <taxon>Chytridiomycota</taxon>
        <taxon>Chytridiomycota incertae sedis</taxon>
        <taxon>Chytridiomycetes</taxon>
        <taxon>Rhizophydiales</taxon>
        <taxon>Rhizophydiales incertae sedis</taxon>
        <taxon>Polyrhizophydium</taxon>
    </lineage>
</organism>
<evidence type="ECO:0000313" key="3">
    <source>
        <dbReference type="EMBL" id="KAL2912685.1"/>
    </source>
</evidence>
<feature type="region of interest" description="Disordered" evidence="1">
    <location>
        <begin position="1"/>
        <end position="20"/>
    </location>
</feature>
<dbReference type="Pfam" id="PF00248">
    <property type="entry name" value="Aldo_ket_red"/>
    <property type="match status" value="1"/>
</dbReference>
<keyword evidence="4" id="KW-1185">Reference proteome</keyword>
<dbReference type="EMBL" id="JADGIZ020000059">
    <property type="protein sequence ID" value="KAL2912685.1"/>
    <property type="molecule type" value="Genomic_DNA"/>
</dbReference>
<protein>
    <recommendedName>
        <fullName evidence="2">NADP-dependent oxidoreductase domain-containing protein</fullName>
    </recommendedName>
</protein>
<dbReference type="InterPro" id="IPR053135">
    <property type="entry name" value="AKR2_Oxidoreductase"/>
</dbReference>
<accession>A0ABR4MZK5</accession>